<comment type="caution">
    <text evidence="2">The sequence shown here is derived from an EMBL/GenBank/DDBJ whole genome shotgun (WGS) entry which is preliminary data.</text>
</comment>
<reference evidence="2 3" key="1">
    <citation type="journal article" date="2011" name="J. Bacteriol.">
        <title>Draft genome sequence of the anoxygenic filamentous phototrophic bacterium Oscillochloris trichoides subsp. DG-6.</title>
        <authorList>
            <person name="Kuznetsov B.B."/>
            <person name="Ivanovsky R.N."/>
            <person name="Keppen O.I."/>
            <person name="Sukhacheva M.V."/>
            <person name="Bumazhkin B.K."/>
            <person name="Patutina E.O."/>
            <person name="Beletsky A.V."/>
            <person name="Mardanov A.V."/>
            <person name="Baslerov R.V."/>
            <person name="Panteleeva A.N."/>
            <person name="Kolganova T.V."/>
            <person name="Ravin N.V."/>
            <person name="Skryabin K.G."/>
        </authorList>
    </citation>
    <scope>NUCLEOTIDE SEQUENCE [LARGE SCALE GENOMIC DNA]</scope>
    <source>
        <strain evidence="2 3">DG-6</strain>
    </source>
</reference>
<name>E1IDN1_9CHLR</name>
<keyword evidence="1" id="KW-0472">Membrane</keyword>
<dbReference type="OrthoDB" id="9846641at2"/>
<dbReference type="Proteomes" id="UP000054010">
    <property type="component" value="Unassembled WGS sequence"/>
</dbReference>
<feature type="transmembrane region" description="Helical" evidence="1">
    <location>
        <begin position="81"/>
        <end position="103"/>
    </location>
</feature>
<dbReference type="STRING" id="765420.OSCT_1432"/>
<accession>E1IDN1</accession>
<proteinExistence type="predicted"/>
<keyword evidence="3" id="KW-1185">Reference proteome</keyword>
<protein>
    <submittedName>
        <fullName evidence="2">Uncharacterized protein</fullName>
    </submittedName>
</protein>
<evidence type="ECO:0000313" key="2">
    <source>
        <dbReference type="EMBL" id="EFO80739.1"/>
    </source>
</evidence>
<sequence length="124" mass="13871">MRALTQPSHQRAWLRQQWSALFAATLLLFLCVQPILCIIHCTADAHLSPAEIQVSQRSFFLCSLAQTEPEAPHLSHIPLPAFWPSLPAILPAIIFVLLALMLIRMPAPQSLVSLRWSPPLPPPR</sequence>
<organism evidence="2 3">
    <name type="scientific">Oscillochloris trichoides DG-6</name>
    <dbReference type="NCBI Taxonomy" id="765420"/>
    <lineage>
        <taxon>Bacteria</taxon>
        <taxon>Bacillati</taxon>
        <taxon>Chloroflexota</taxon>
        <taxon>Chloroflexia</taxon>
        <taxon>Chloroflexales</taxon>
        <taxon>Chloroflexineae</taxon>
        <taxon>Oscillochloridaceae</taxon>
        <taxon>Oscillochloris</taxon>
    </lineage>
</organism>
<gene>
    <name evidence="2" type="ORF">OSCT_1432</name>
</gene>
<evidence type="ECO:0000313" key="3">
    <source>
        <dbReference type="Proteomes" id="UP000054010"/>
    </source>
</evidence>
<evidence type="ECO:0000256" key="1">
    <source>
        <dbReference type="SAM" id="Phobius"/>
    </source>
</evidence>
<dbReference type="AlphaFoldDB" id="E1IDN1"/>
<dbReference type="HOGENOM" id="CLU_2001559_0_0_0"/>
<keyword evidence="1" id="KW-0812">Transmembrane</keyword>
<keyword evidence="1" id="KW-1133">Transmembrane helix</keyword>
<dbReference type="EMBL" id="ADVR01000042">
    <property type="protein sequence ID" value="EFO80739.1"/>
    <property type="molecule type" value="Genomic_DNA"/>
</dbReference>